<protein>
    <submittedName>
        <fullName evidence="2">Rpl30 protein</fullName>
    </submittedName>
</protein>
<dbReference type="EMBL" id="CAJNDS010002684">
    <property type="protein sequence ID" value="CAE7564441.1"/>
    <property type="molecule type" value="Genomic_DNA"/>
</dbReference>
<reference evidence="2" key="1">
    <citation type="submission" date="2021-02" db="EMBL/GenBank/DDBJ databases">
        <authorList>
            <person name="Dougan E. K."/>
            <person name="Rhodes N."/>
            <person name="Thang M."/>
            <person name="Chan C."/>
        </authorList>
    </citation>
    <scope>NUCLEOTIDE SEQUENCE</scope>
</reference>
<sequence length="286" mass="30870">MERDARIEPVDQRCTTIILRGLNRQVTREMMTALLNDTAPRSWERSRYDYIYVPWTTDGTSNIGLAFANFESPAACQEYMVTVNQRRSLAKLSEYHVRSVGMAAIQGRGANLSAVITKRGSEALTGFDAPLVFMNGQRSSLRSVVEREVAGHLAAIALQNFPLERVGWVQPALPLPRGLGAGAPTGPGRTGSEFRGVAGVPQRCVEPAAAFQRTPYAASQMLALPPPTNSSLEGKGAPGAMQDQTVAGYGAALATRPDQMPFHPRVRVETTSTAGAQAVTRLIFDL</sequence>
<dbReference type="InterPro" id="IPR007201">
    <property type="entry name" value="Mei2-like_Rrm_C"/>
</dbReference>
<evidence type="ECO:0000313" key="3">
    <source>
        <dbReference type="Proteomes" id="UP000604046"/>
    </source>
</evidence>
<name>A0A812U7D0_9DINO</name>
<gene>
    <name evidence="2" type="primary">Rpl30</name>
    <name evidence="2" type="ORF">SNAT2548_LOCUS31940</name>
</gene>
<dbReference type="OrthoDB" id="411497at2759"/>
<comment type="caution">
    <text evidence="2">The sequence shown here is derived from an EMBL/GenBank/DDBJ whole genome shotgun (WGS) entry which is preliminary data.</text>
</comment>
<proteinExistence type="predicted"/>
<evidence type="ECO:0000313" key="2">
    <source>
        <dbReference type="EMBL" id="CAE7564441.1"/>
    </source>
</evidence>
<accession>A0A812U7D0</accession>
<organism evidence="2 3">
    <name type="scientific">Symbiodinium natans</name>
    <dbReference type="NCBI Taxonomy" id="878477"/>
    <lineage>
        <taxon>Eukaryota</taxon>
        <taxon>Sar</taxon>
        <taxon>Alveolata</taxon>
        <taxon>Dinophyceae</taxon>
        <taxon>Suessiales</taxon>
        <taxon>Symbiodiniaceae</taxon>
        <taxon>Symbiodinium</taxon>
    </lineage>
</organism>
<dbReference type="Proteomes" id="UP000604046">
    <property type="component" value="Unassembled WGS sequence"/>
</dbReference>
<feature type="domain" description="Mei2-like C-terminal RNA recognition motif" evidence="1">
    <location>
        <begin position="15"/>
        <end position="111"/>
    </location>
</feature>
<dbReference type="AlphaFoldDB" id="A0A812U7D0"/>
<evidence type="ECO:0000259" key="1">
    <source>
        <dbReference type="Pfam" id="PF04059"/>
    </source>
</evidence>
<keyword evidence="3" id="KW-1185">Reference proteome</keyword>
<dbReference type="Pfam" id="PF04059">
    <property type="entry name" value="RRM_2"/>
    <property type="match status" value="1"/>
</dbReference>